<dbReference type="Proteomes" id="UP001201812">
    <property type="component" value="Unassembled WGS sequence"/>
</dbReference>
<feature type="compositionally biased region" description="Polar residues" evidence="2">
    <location>
        <begin position="762"/>
        <end position="773"/>
    </location>
</feature>
<evidence type="ECO:0000313" key="4">
    <source>
        <dbReference type="Proteomes" id="UP001201812"/>
    </source>
</evidence>
<proteinExistence type="inferred from homology"/>
<dbReference type="InterPro" id="IPR049152">
    <property type="entry name" value="EFR3-like_ARM"/>
</dbReference>
<comment type="caution">
    <text evidence="3">The sequence shown here is derived from an EMBL/GenBank/DDBJ whole genome shotgun (WGS) entry which is preliminary data.</text>
</comment>
<organism evidence="3 4">
    <name type="scientific">Ditylenchus destructor</name>
    <dbReference type="NCBI Taxonomy" id="166010"/>
    <lineage>
        <taxon>Eukaryota</taxon>
        <taxon>Metazoa</taxon>
        <taxon>Ecdysozoa</taxon>
        <taxon>Nematoda</taxon>
        <taxon>Chromadorea</taxon>
        <taxon>Rhabditida</taxon>
        <taxon>Tylenchina</taxon>
        <taxon>Tylenchomorpha</taxon>
        <taxon>Sphaerularioidea</taxon>
        <taxon>Anguinidae</taxon>
        <taxon>Anguininae</taxon>
        <taxon>Ditylenchus</taxon>
    </lineage>
</organism>
<dbReference type="GO" id="GO:0005886">
    <property type="term" value="C:plasma membrane"/>
    <property type="evidence" value="ECO:0007669"/>
    <property type="project" value="TreeGrafter"/>
</dbReference>
<dbReference type="Pfam" id="PF21052">
    <property type="entry name" value="EFR3_ARM"/>
    <property type="match status" value="1"/>
</dbReference>
<dbReference type="SUPFAM" id="SSF48371">
    <property type="entry name" value="ARM repeat"/>
    <property type="match status" value="1"/>
</dbReference>
<dbReference type="InterPro" id="IPR051851">
    <property type="entry name" value="EFR3_Homologs"/>
</dbReference>
<dbReference type="InterPro" id="IPR016024">
    <property type="entry name" value="ARM-type_fold"/>
</dbReference>
<reference evidence="3" key="1">
    <citation type="submission" date="2022-01" db="EMBL/GenBank/DDBJ databases">
        <title>Genome Sequence Resource for Two Populations of Ditylenchus destructor, the Migratory Endoparasitic Phytonematode.</title>
        <authorList>
            <person name="Zhang H."/>
            <person name="Lin R."/>
            <person name="Xie B."/>
        </authorList>
    </citation>
    <scope>NUCLEOTIDE SEQUENCE</scope>
    <source>
        <strain evidence="3">BazhouSP</strain>
    </source>
</reference>
<evidence type="ECO:0000313" key="3">
    <source>
        <dbReference type="EMBL" id="KAI1711083.1"/>
    </source>
</evidence>
<protein>
    <submittedName>
        <fullName evidence="3">Protein EFR3 like protein</fullName>
    </submittedName>
</protein>
<dbReference type="GO" id="GO:0072659">
    <property type="term" value="P:protein localization to plasma membrane"/>
    <property type="evidence" value="ECO:0007669"/>
    <property type="project" value="TreeGrafter"/>
</dbReference>
<feature type="region of interest" description="Disordered" evidence="2">
    <location>
        <begin position="762"/>
        <end position="785"/>
    </location>
</feature>
<name>A0AAD4R287_9BILA</name>
<dbReference type="PANTHER" id="PTHR12444">
    <property type="entry name" value="PROTEIN EFR3 HOMOLOG CMP44E"/>
    <property type="match status" value="1"/>
</dbReference>
<gene>
    <name evidence="3" type="ORF">DdX_10329</name>
</gene>
<dbReference type="EMBL" id="JAKKPZ010000023">
    <property type="protein sequence ID" value="KAI1711083.1"/>
    <property type="molecule type" value="Genomic_DNA"/>
</dbReference>
<dbReference type="PANTHER" id="PTHR12444:SF8">
    <property type="entry name" value="PROTEIN EFR3 HOMOLOG CMP44E"/>
    <property type="match status" value="1"/>
</dbReference>
<accession>A0AAD4R287</accession>
<evidence type="ECO:0000256" key="1">
    <source>
        <dbReference type="ARBA" id="ARBA00010216"/>
    </source>
</evidence>
<sequence>MCSIGSYLCCCPSCKPRYQRLVDAIYPRVATDGLVSSNMQKLTFYSISHPEKLNRIGVYIVDRLARDVSRLRTSEVKVAVDAMDQLLKSCHGSPSLNQFTESYLRMVQKLLETNDPEMEKLATDLFVRFSSIEEDSPSYHRQYDFFISKFSAMCHGKEGEHQKSQRYNGLRGLRGVIWKSGSNDLQANIWEKQHMDKILPSILFNFQEDSEDLEDQIDQSTSMLYHHYPDETMNGEEDPRSLALQCLRELFAKCNFGSLKAVMEPVFKHFDLHQKWDPPATFAITTFKAILYSIQTQNSSFVIQELINHLEHMPNNEVHVRIGIATVLSSIVSIAGTTIGPLMLAIFHSLLKRLRSSVEFQQSKQCHDPATEKTFQDTLINALGDFANALPDFQKVEIMMFTVTHIPKISDEERQIKTSDAFLQKVLVKTIRKVATKYKTSYLATVFTEAFLRTILQLSLTKDSEVRLISQQIFHTLLDRHDNLTKLDHLPFIPDVSDLQLSIEKCSRQDQLFMGRHILEIISALYRSVVIVEDNDQLDNHLDSVLCSMSLLCIEVGHDQTLIELFRLAFALQALALESDFSLRKAATIHNLVAKYLNLSSQLLAIPALCHHVQQIIKLRSQKGHPRLNIMGKMKSDIQYTVSDRRLSLSSVKLEEDRRSSSTPAANKAPIAHMDSEDDYTCRSLGLDDSTLFNIETVAEALKASNKEVQGLLVPLKVSLSAISNSVNVNGQFGDNADILAPQHGRGVTASSAATLTMTGTRDATVDDSSSVEWSPPESRKSSRRNTVFNLKSNEICLPTTADSLRTAVNAPPDSAEEERKDQEKSLEILQMYRGKKPDELMAMMQNRVRDLESQKGHPDLAKTLEKVIQRNTEWSKVCEFGQPPKANVFEMKFPSSFVK</sequence>
<evidence type="ECO:0000256" key="2">
    <source>
        <dbReference type="SAM" id="MobiDB-lite"/>
    </source>
</evidence>
<comment type="similarity">
    <text evidence="1">Belongs to the EFR3 family.</text>
</comment>
<dbReference type="AlphaFoldDB" id="A0AAD4R287"/>
<keyword evidence="4" id="KW-1185">Reference proteome</keyword>